<evidence type="ECO:0000313" key="8">
    <source>
        <dbReference type="Proteomes" id="UP001265550"/>
    </source>
</evidence>
<comment type="caution">
    <text evidence="7">The sequence shown here is derived from an EMBL/GenBank/DDBJ whole genome shotgun (WGS) entry which is preliminary data.</text>
</comment>
<dbReference type="EMBL" id="JAVDWE010000032">
    <property type="protein sequence ID" value="MDR7097558.1"/>
    <property type="molecule type" value="Genomic_DNA"/>
</dbReference>
<keyword evidence="2" id="KW-0815">Transposition</keyword>
<organism evidence="7 8">
    <name type="scientific">Hydrogenophaga laconesensis</name>
    <dbReference type="NCBI Taxonomy" id="1805971"/>
    <lineage>
        <taxon>Bacteria</taxon>
        <taxon>Pseudomonadati</taxon>
        <taxon>Pseudomonadota</taxon>
        <taxon>Betaproteobacteria</taxon>
        <taxon>Burkholderiales</taxon>
        <taxon>Comamonadaceae</taxon>
        <taxon>Hydrogenophaga</taxon>
    </lineage>
</organism>
<dbReference type="Pfam" id="PF01526">
    <property type="entry name" value="DDE_Tnp_Tn3"/>
    <property type="match status" value="1"/>
</dbReference>
<evidence type="ECO:0000256" key="2">
    <source>
        <dbReference type="ARBA" id="ARBA00022578"/>
    </source>
</evidence>
<reference evidence="7 8" key="1">
    <citation type="submission" date="2023-07" db="EMBL/GenBank/DDBJ databases">
        <title>Sorghum-associated microbial communities from plants grown in Nebraska, USA.</title>
        <authorList>
            <person name="Schachtman D."/>
        </authorList>
    </citation>
    <scope>NUCLEOTIDE SEQUENCE [LARGE SCALE GENOMIC DNA]</scope>
    <source>
        <strain evidence="7 8">BE240</strain>
    </source>
</reference>
<gene>
    <name evidence="7" type="ORF">J2X09_005334</name>
</gene>
<dbReference type="Pfam" id="PF13700">
    <property type="entry name" value="DUF4158"/>
    <property type="match status" value="1"/>
</dbReference>
<comment type="similarity">
    <text evidence="1">Belongs to the transposase 7 family.</text>
</comment>
<sequence>MSGFHQRFVGTTAFPKNLTDIDVGLCFRLSTDDVKAIKEKYKDRALGPAVLLVFLRASGRSLEKLTAVPYIVLKYLCAELDINERQIATLRSLYQRAATLTEHRKWVLEHAGLRDPAQKDLDELEAALRAILATTITADDLRKRAEVWLLEHHLLIPSERVVRSITHKASEAEVAVAIEVVHTKIPVPQLRNAISAVFGARKGRNGGTILEWLKEAPGKHGLKSLKEASQKITYLKALGVHDWDISAIGGDRIRAYARAVIHRPPSVTRLLAENTQALELSCFLRATLLEFTDNLFYIGGRQINRMIGHGRNRVQSTRAKSATEYAQRETQVRALLHSKNTTDRHKVEALQAMYPEDAPSNSLSGSAVVRDYLAGERLAMGAVLQAFNGIAIMGPDGDDALAQAQALRDVQQQGARELPEGFDASITSKVWHDLINGPDRKRALGALQASTAMAIHKGLRGGTLWIDHSWKHRNREDFLIPHDEWERDRKKLIGAMGLFSDPKLYLKRVRHNVDSGLQAVSEALKAGKLEINQERNVSLPRLSPQDIDLQVTRSRDAIFKIIGQERIENIVIEVDAKSNFSEALLGRRAKTVSELIALYGGIFAMGTENDAAGVAAMIPGVEVSHIAAAMRTLENAERVRQASERVLVFQMEHAIAALWGKGDKGSSDMMALDASNRLFNARVDPWRRTFAVGLYTHVLNSYGVFYDQPIVLNTRQAAAAVHGAHWYNTKQPTDRRLAWLAVDTHGYTNVAMATAKLCGFDLCPQLRNLSERKLMLLHGMELPENMERLNVKIVTEKSILEGWDQAMRVIASIHTGRVSPKDLLERLGSNASGSPVFKALDSLGRLLRTVFLCDYFANESFRREIHTLLNRGESVHQLQRSIYFGRIAPSRGRREDEMAAISGCHALLTNVVIAWNTHRMQEVVDRFAKDKHPIDDDWLAHMGPVHFSGINFRGTMDFTVTPYADALLDRVTRRRQAAG</sequence>
<evidence type="ECO:0000256" key="1">
    <source>
        <dbReference type="ARBA" id="ARBA00009402"/>
    </source>
</evidence>
<keyword evidence="3" id="KW-0238">DNA-binding</keyword>
<feature type="domain" description="Tn3 transposase DDE" evidence="5">
    <location>
        <begin position="570"/>
        <end position="955"/>
    </location>
</feature>
<evidence type="ECO:0000259" key="5">
    <source>
        <dbReference type="Pfam" id="PF01526"/>
    </source>
</evidence>
<dbReference type="Proteomes" id="UP001265550">
    <property type="component" value="Unassembled WGS sequence"/>
</dbReference>
<feature type="domain" description="DUF4158" evidence="6">
    <location>
        <begin position="13"/>
        <end position="165"/>
    </location>
</feature>
<proteinExistence type="inferred from homology"/>
<accession>A0ABU1VK50</accession>
<dbReference type="InterPro" id="IPR047653">
    <property type="entry name" value="Tn3-like_transpos"/>
</dbReference>
<name>A0ABU1VK50_9BURK</name>
<protein>
    <submittedName>
        <fullName evidence="7">TnpA family transposase</fullName>
    </submittedName>
</protein>
<dbReference type="InterPro" id="IPR025296">
    <property type="entry name" value="DUF4158"/>
</dbReference>
<keyword evidence="4" id="KW-0233">DNA recombination</keyword>
<keyword evidence="8" id="KW-1185">Reference proteome</keyword>
<evidence type="ECO:0000256" key="4">
    <source>
        <dbReference type="ARBA" id="ARBA00023172"/>
    </source>
</evidence>
<dbReference type="InterPro" id="IPR002513">
    <property type="entry name" value="Tn3_Tnp_DDE_dom"/>
</dbReference>
<evidence type="ECO:0000259" key="6">
    <source>
        <dbReference type="Pfam" id="PF13700"/>
    </source>
</evidence>
<dbReference type="NCBIfam" id="NF033527">
    <property type="entry name" value="transpos_Tn3"/>
    <property type="match status" value="1"/>
</dbReference>
<evidence type="ECO:0000256" key="3">
    <source>
        <dbReference type="ARBA" id="ARBA00023125"/>
    </source>
</evidence>
<evidence type="ECO:0000313" key="7">
    <source>
        <dbReference type="EMBL" id="MDR7097558.1"/>
    </source>
</evidence>
<dbReference type="RefSeq" id="WP_204735909.1">
    <property type="nucleotide sequence ID" value="NZ_JAVDWE010000032.1"/>
</dbReference>